<name>A0A3A3G0V3_9BURK</name>
<reference evidence="9" key="1">
    <citation type="submission" date="2018-09" db="EMBL/GenBank/DDBJ databases">
        <authorList>
            <person name="Zhu H."/>
        </authorList>
    </citation>
    <scope>NUCLEOTIDE SEQUENCE [LARGE SCALE GENOMIC DNA]</scope>
    <source>
        <strain evidence="9">K1S02-23</strain>
    </source>
</reference>
<dbReference type="GO" id="GO:0004674">
    <property type="term" value="F:protein serine/threonine kinase activity"/>
    <property type="evidence" value="ECO:0007669"/>
    <property type="project" value="TreeGrafter"/>
</dbReference>
<dbReference type="Pfam" id="PF00069">
    <property type="entry name" value="Pkinase"/>
    <property type="match status" value="1"/>
</dbReference>
<dbReference type="OrthoDB" id="9801841at2"/>
<dbReference type="SMART" id="SM00331">
    <property type="entry name" value="PP2C_SIG"/>
    <property type="match status" value="1"/>
</dbReference>
<feature type="transmembrane region" description="Helical" evidence="5">
    <location>
        <begin position="545"/>
        <end position="565"/>
    </location>
</feature>
<feature type="domain" description="PPM-type phosphatase" evidence="7">
    <location>
        <begin position="6"/>
        <end position="236"/>
    </location>
</feature>
<dbReference type="PANTHER" id="PTHR43289">
    <property type="entry name" value="MITOGEN-ACTIVATED PROTEIN KINASE KINASE KINASE 20-RELATED"/>
    <property type="match status" value="1"/>
</dbReference>
<feature type="domain" description="Protein kinase" evidence="6">
    <location>
        <begin position="269"/>
        <end position="530"/>
    </location>
</feature>
<evidence type="ECO:0000256" key="2">
    <source>
        <dbReference type="ARBA" id="ARBA00022741"/>
    </source>
</evidence>
<dbReference type="SUPFAM" id="SSF81606">
    <property type="entry name" value="PP2C-like"/>
    <property type="match status" value="1"/>
</dbReference>
<dbReference type="PANTHER" id="PTHR43289:SF34">
    <property type="entry name" value="SERINE_THREONINE-PROTEIN KINASE YBDM-RELATED"/>
    <property type="match status" value="1"/>
</dbReference>
<keyword evidence="1" id="KW-0808">Transferase</keyword>
<dbReference type="AlphaFoldDB" id="A0A3A3G0V3"/>
<dbReference type="PROSITE" id="PS51746">
    <property type="entry name" value="PPM_2"/>
    <property type="match status" value="1"/>
</dbReference>
<keyword evidence="9" id="KW-1185">Reference proteome</keyword>
<dbReference type="Gene3D" id="1.10.510.10">
    <property type="entry name" value="Transferase(Phosphotransferase) domain 1"/>
    <property type="match status" value="1"/>
</dbReference>
<evidence type="ECO:0000256" key="1">
    <source>
        <dbReference type="ARBA" id="ARBA00022679"/>
    </source>
</evidence>
<dbReference type="EMBL" id="QYUQ01000002">
    <property type="protein sequence ID" value="RJG02077.1"/>
    <property type="molecule type" value="Genomic_DNA"/>
</dbReference>
<proteinExistence type="predicted"/>
<dbReference type="Gene3D" id="3.30.200.20">
    <property type="entry name" value="Phosphorylase Kinase, domain 1"/>
    <property type="match status" value="1"/>
</dbReference>
<keyword evidence="3 8" id="KW-0418">Kinase</keyword>
<dbReference type="CDD" id="cd14014">
    <property type="entry name" value="STKc_PknB_like"/>
    <property type="match status" value="1"/>
</dbReference>
<dbReference type="InterPro" id="IPR036457">
    <property type="entry name" value="PPM-type-like_dom_sf"/>
</dbReference>
<protein>
    <submittedName>
        <fullName evidence="8">Bifunctional protein-serine/threonine kinase/phosphatase</fullName>
    </submittedName>
</protein>
<dbReference type="PROSITE" id="PS50011">
    <property type="entry name" value="PROTEIN_KINASE_DOM"/>
    <property type="match status" value="1"/>
</dbReference>
<dbReference type="SMART" id="SM00220">
    <property type="entry name" value="S_TKc"/>
    <property type="match status" value="1"/>
</dbReference>
<evidence type="ECO:0000256" key="3">
    <source>
        <dbReference type="ARBA" id="ARBA00022777"/>
    </source>
</evidence>
<dbReference type="CDD" id="cd00143">
    <property type="entry name" value="PP2Cc"/>
    <property type="match status" value="1"/>
</dbReference>
<gene>
    <name evidence="8" type="ORF">D3878_11225</name>
</gene>
<keyword evidence="5" id="KW-1133">Transmembrane helix</keyword>
<dbReference type="Pfam" id="PF13672">
    <property type="entry name" value="PP2C_2"/>
    <property type="match status" value="1"/>
</dbReference>
<dbReference type="RefSeq" id="WP_119785536.1">
    <property type="nucleotide sequence ID" value="NZ_QYUQ01000002.1"/>
</dbReference>
<evidence type="ECO:0000313" key="9">
    <source>
        <dbReference type="Proteomes" id="UP000266327"/>
    </source>
</evidence>
<dbReference type="Proteomes" id="UP000266327">
    <property type="component" value="Unassembled WGS sequence"/>
</dbReference>
<dbReference type="Gene3D" id="3.60.40.10">
    <property type="entry name" value="PPM-type phosphatase domain"/>
    <property type="match status" value="1"/>
</dbReference>
<evidence type="ECO:0000259" key="6">
    <source>
        <dbReference type="PROSITE" id="PS50011"/>
    </source>
</evidence>
<dbReference type="GO" id="GO:0005524">
    <property type="term" value="F:ATP binding"/>
    <property type="evidence" value="ECO:0007669"/>
    <property type="project" value="UniProtKB-KW"/>
</dbReference>
<evidence type="ECO:0000259" key="7">
    <source>
        <dbReference type="PROSITE" id="PS51746"/>
    </source>
</evidence>
<dbReference type="InterPro" id="IPR001932">
    <property type="entry name" value="PPM-type_phosphatase-like_dom"/>
</dbReference>
<keyword evidence="5" id="KW-0812">Transmembrane</keyword>
<organism evidence="8 9">
    <name type="scientific">Noviherbaspirillum sedimenti</name>
    <dbReference type="NCBI Taxonomy" id="2320865"/>
    <lineage>
        <taxon>Bacteria</taxon>
        <taxon>Pseudomonadati</taxon>
        <taxon>Pseudomonadota</taxon>
        <taxon>Betaproteobacteria</taxon>
        <taxon>Burkholderiales</taxon>
        <taxon>Oxalobacteraceae</taxon>
        <taxon>Noviherbaspirillum</taxon>
    </lineage>
</organism>
<evidence type="ECO:0000256" key="5">
    <source>
        <dbReference type="SAM" id="Phobius"/>
    </source>
</evidence>
<comment type="caution">
    <text evidence="8">The sequence shown here is derived from an EMBL/GenBank/DDBJ whole genome shotgun (WGS) entry which is preliminary data.</text>
</comment>
<keyword evidence="5" id="KW-0472">Membrane</keyword>
<dbReference type="InterPro" id="IPR011009">
    <property type="entry name" value="Kinase-like_dom_sf"/>
</dbReference>
<dbReference type="InterPro" id="IPR000719">
    <property type="entry name" value="Prot_kinase_dom"/>
</dbReference>
<dbReference type="SUPFAM" id="SSF56112">
    <property type="entry name" value="Protein kinase-like (PK-like)"/>
    <property type="match status" value="1"/>
</dbReference>
<evidence type="ECO:0000313" key="8">
    <source>
        <dbReference type="EMBL" id="RJG02077.1"/>
    </source>
</evidence>
<sequence length="567" mass="61928">MPLLISAGHATDAGTRPRNEDFVGMVTPGEPEVSTKGLLAAIADGVSGNEGGRQASEYTVRGLLTDYYATPDTWPVTQALERVLKAINSWVQQQGSIRPELSGMATTLTCVVVRGSFYYFAHVGDSRLYMLREGKLTKLSADHVWDRPEMQHVLTRAIGLDSRLAIDHGMGELREGDILLLATDGVWSALTEYDMTALLGDLAAGKLDAEATATALVAAALRAGSSDNASALALRIDALPQENLRDAVSASRQLPLPPKLKVGQSIDGYRVEAVLHASQATLVYRVIDLASQRPLVLKTLHPDRADDADERSAFAHEEWLAKRAVARFFAQVVTPAQKNYLYYLCTWHEGATIQQHLDSGKHFTVPDAIGHGTRLARAIGALHRRSILHRDIKPANIHLGADGELRVLDFGVAQSGLEEDVAARAPQAGTPSFLAPELFDGGQPSRQTDLYAAGVTLYQMLTRHYPYGEIEPFQRPRFGEPVPPSRYRPDLPLWLENVLLKAVARDPLLRFETAEELVLALERGASRPLAAPVATPLAKRDPLSLWRAIAAISIVVNLLLLYLLVLR</sequence>
<accession>A0A3A3G0V3</accession>
<dbReference type="SMART" id="SM00332">
    <property type="entry name" value="PP2Cc"/>
    <property type="match status" value="1"/>
</dbReference>
<keyword evidence="4" id="KW-0067">ATP-binding</keyword>
<keyword evidence="2" id="KW-0547">Nucleotide-binding</keyword>
<evidence type="ECO:0000256" key="4">
    <source>
        <dbReference type="ARBA" id="ARBA00022840"/>
    </source>
</evidence>